<accession>A0A853G0I5</accession>
<protein>
    <submittedName>
        <fullName evidence="3">Lactonase family protein</fullName>
    </submittedName>
</protein>
<dbReference type="InterPro" id="IPR011048">
    <property type="entry name" value="Haem_d1_sf"/>
</dbReference>
<comment type="caution">
    <text evidence="3">The sequence shown here is derived from an EMBL/GenBank/DDBJ whole genome shotgun (WGS) entry which is preliminary data.</text>
</comment>
<gene>
    <name evidence="3" type="ORF">H0A72_01290</name>
</gene>
<dbReference type="EMBL" id="JACCEM010000001">
    <property type="protein sequence ID" value="NYT47936.1"/>
    <property type="molecule type" value="Genomic_DNA"/>
</dbReference>
<keyword evidence="2" id="KW-0119">Carbohydrate metabolism</keyword>
<dbReference type="Gene3D" id="2.130.10.10">
    <property type="entry name" value="YVTN repeat-like/Quinoprotein amine dehydrogenase"/>
    <property type="match status" value="1"/>
</dbReference>
<organism evidence="3 4">
    <name type="scientific">Parapusillimonas granuli</name>
    <dbReference type="NCBI Taxonomy" id="380911"/>
    <lineage>
        <taxon>Bacteria</taxon>
        <taxon>Pseudomonadati</taxon>
        <taxon>Pseudomonadota</taxon>
        <taxon>Betaproteobacteria</taxon>
        <taxon>Burkholderiales</taxon>
        <taxon>Alcaligenaceae</taxon>
        <taxon>Parapusillimonas</taxon>
    </lineage>
</organism>
<dbReference type="GO" id="GO:0005829">
    <property type="term" value="C:cytosol"/>
    <property type="evidence" value="ECO:0007669"/>
    <property type="project" value="TreeGrafter"/>
</dbReference>
<dbReference type="AlphaFoldDB" id="A0A853G0I5"/>
<dbReference type="RefSeq" id="WP_180153094.1">
    <property type="nucleotide sequence ID" value="NZ_JACCEM010000001.1"/>
</dbReference>
<dbReference type="Proteomes" id="UP000559809">
    <property type="component" value="Unassembled WGS sequence"/>
</dbReference>
<evidence type="ECO:0000256" key="1">
    <source>
        <dbReference type="ARBA" id="ARBA00005564"/>
    </source>
</evidence>
<evidence type="ECO:0000313" key="3">
    <source>
        <dbReference type="EMBL" id="NYT47936.1"/>
    </source>
</evidence>
<keyword evidence="4" id="KW-1185">Reference proteome</keyword>
<reference evidence="3 4" key="1">
    <citation type="submission" date="2020-07" db="EMBL/GenBank/DDBJ databases">
        <title>Taxonomic revisions and descriptions of new bacterial species based on genomic comparisons in the high-G+C-content subgroup of the family Alcaligenaceae.</title>
        <authorList>
            <person name="Szabo A."/>
            <person name="Felfoldi T."/>
        </authorList>
    </citation>
    <scope>NUCLEOTIDE SEQUENCE [LARGE SCALE GENOMIC DNA]</scope>
    <source>
        <strain evidence="3 4">LMG 24012</strain>
    </source>
</reference>
<evidence type="ECO:0000256" key="2">
    <source>
        <dbReference type="ARBA" id="ARBA00022526"/>
    </source>
</evidence>
<name>A0A853G0I5_9BURK</name>
<keyword evidence="2" id="KW-0313">Glucose metabolism</keyword>
<proteinExistence type="inferred from homology"/>
<dbReference type="PANTHER" id="PTHR30344">
    <property type="entry name" value="6-PHOSPHOGLUCONOLACTONASE-RELATED"/>
    <property type="match status" value="1"/>
</dbReference>
<comment type="similarity">
    <text evidence="1">Belongs to the cycloisomerase 2 family.</text>
</comment>
<dbReference type="PANTHER" id="PTHR30344:SF1">
    <property type="entry name" value="6-PHOSPHOGLUCONOLACTONASE"/>
    <property type="match status" value="1"/>
</dbReference>
<dbReference type="Pfam" id="PF10282">
    <property type="entry name" value="Lactonase"/>
    <property type="match status" value="1"/>
</dbReference>
<dbReference type="InterPro" id="IPR015943">
    <property type="entry name" value="WD40/YVTN_repeat-like_dom_sf"/>
</dbReference>
<dbReference type="GO" id="GO:0006006">
    <property type="term" value="P:glucose metabolic process"/>
    <property type="evidence" value="ECO:0007669"/>
    <property type="project" value="UniProtKB-KW"/>
</dbReference>
<dbReference type="SUPFAM" id="SSF51004">
    <property type="entry name" value="C-terminal (heme d1) domain of cytochrome cd1-nitrite reductase"/>
    <property type="match status" value="1"/>
</dbReference>
<dbReference type="GO" id="GO:0017057">
    <property type="term" value="F:6-phosphogluconolactonase activity"/>
    <property type="evidence" value="ECO:0007669"/>
    <property type="project" value="TreeGrafter"/>
</dbReference>
<evidence type="ECO:0000313" key="4">
    <source>
        <dbReference type="Proteomes" id="UP000559809"/>
    </source>
</evidence>
<sequence>MFAYVGSRTTRARNARGPGISVLRVDLHSGRLEPVQQVAGLDNPSFLALNASGDRLYSVHGDLHHISAYAVDRRDGTLAPLNTRDTLGKNPVHLAIDPGGRHVVVSNHIGASLAVLPIESDGSLGEVVQLVELEGKPGPHRVEQPHAKPHHNPFSPDGGHVVVPDKGLDGIFSYRFQDGRLVSSDAVFTPAREASGPRHIAFHAGGGYGYCVNELDSTVTTYEFDSASGRLAPRQILSTLPSTYTGNSRAAEVAVDATGRHVYASNRGHDSIAVFAIDPGSGLLSWRGCVPSGGRTPRFLAIGPGGGRLYALNEDDDTIVCFDLDADTGMPVANGEVLRTGSPVCMVFSPSSP</sequence>
<dbReference type="InterPro" id="IPR019405">
    <property type="entry name" value="Lactonase_7-beta_prop"/>
</dbReference>
<dbReference type="InterPro" id="IPR050282">
    <property type="entry name" value="Cycloisomerase_2"/>
</dbReference>